<dbReference type="AlphaFoldDB" id="A0A401TYH4"/>
<reference evidence="1 2" key="1">
    <citation type="journal article" date="2018" name="Nat. Ecol. Evol.">
        <title>Shark genomes provide insights into elasmobranch evolution and the origin of vertebrates.</title>
        <authorList>
            <person name="Hara Y"/>
            <person name="Yamaguchi K"/>
            <person name="Onimaru K"/>
            <person name="Kadota M"/>
            <person name="Koyanagi M"/>
            <person name="Keeley SD"/>
            <person name="Tatsumi K"/>
            <person name="Tanaka K"/>
            <person name="Motone F"/>
            <person name="Kageyama Y"/>
            <person name="Nozu R"/>
            <person name="Adachi N"/>
            <person name="Nishimura O"/>
            <person name="Nakagawa R"/>
            <person name="Tanegashima C"/>
            <person name="Kiyatake I"/>
            <person name="Matsumoto R"/>
            <person name="Murakumo K"/>
            <person name="Nishida K"/>
            <person name="Terakita A"/>
            <person name="Kuratani S"/>
            <person name="Sato K"/>
            <person name="Hyodo S Kuraku.S."/>
        </authorList>
    </citation>
    <scope>NUCLEOTIDE SEQUENCE [LARGE SCALE GENOMIC DNA]</scope>
</reference>
<dbReference type="EMBL" id="BEZZ01221268">
    <property type="protein sequence ID" value="GCC47698.1"/>
    <property type="molecule type" value="Genomic_DNA"/>
</dbReference>
<feature type="non-terminal residue" evidence="1">
    <location>
        <position position="176"/>
    </location>
</feature>
<comment type="caution">
    <text evidence="1">The sequence shown here is derived from an EMBL/GenBank/DDBJ whole genome shotgun (WGS) entry which is preliminary data.</text>
</comment>
<gene>
    <name evidence="1" type="ORF">chiPu_0031877</name>
</gene>
<sequence length="176" mass="19050">MAAEIGGALVQRPDLGAADRGDLPMRLRRLQLQEDRQQLRIGRHTRGDPHDEIVFERAGIHPGLPVHADAAHDTDVEAFEFRDGAGRLHHVEIILHLLDRVIEHHRRPGPGVVGLDLQIIQRAGVAGGDLRLGLAHAVERTLIIRTRGAGGVVDDHAGAGLADRLLDFLADADVPG</sequence>
<keyword evidence="2" id="KW-1185">Reference proteome</keyword>
<evidence type="ECO:0000313" key="1">
    <source>
        <dbReference type="EMBL" id="GCC47698.1"/>
    </source>
</evidence>
<accession>A0A401TYH4</accession>
<protein>
    <submittedName>
        <fullName evidence="1">Uncharacterized protein</fullName>
    </submittedName>
</protein>
<organism evidence="1 2">
    <name type="scientific">Chiloscyllium punctatum</name>
    <name type="common">Brownbanded bambooshark</name>
    <name type="synonym">Hemiscyllium punctatum</name>
    <dbReference type="NCBI Taxonomy" id="137246"/>
    <lineage>
        <taxon>Eukaryota</taxon>
        <taxon>Metazoa</taxon>
        <taxon>Chordata</taxon>
        <taxon>Craniata</taxon>
        <taxon>Vertebrata</taxon>
        <taxon>Chondrichthyes</taxon>
        <taxon>Elasmobranchii</taxon>
        <taxon>Galeomorphii</taxon>
        <taxon>Galeoidea</taxon>
        <taxon>Orectolobiformes</taxon>
        <taxon>Hemiscylliidae</taxon>
        <taxon>Chiloscyllium</taxon>
    </lineage>
</organism>
<proteinExistence type="predicted"/>
<dbReference type="Proteomes" id="UP000287033">
    <property type="component" value="Unassembled WGS sequence"/>
</dbReference>
<name>A0A401TYH4_CHIPU</name>
<evidence type="ECO:0000313" key="2">
    <source>
        <dbReference type="Proteomes" id="UP000287033"/>
    </source>
</evidence>